<evidence type="ECO:0000313" key="8">
    <source>
        <dbReference type="Proteomes" id="UP000019132"/>
    </source>
</evidence>
<keyword evidence="4 6" id="KW-1133">Transmembrane helix</keyword>
<proteinExistence type="inferred from homology"/>
<dbReference type="GO" id="GO:0005886">
    <property type="term" value="C:plasma membrane"/>
    <property type="evidence" value="ECO:0007669"/>
    <property type="project" value="UniProtKB-SubCell"/>
</dbReference>
<feature type="transmembrane region" description="Helical" evidence="6">
    <location>
        <begin position="158"/>
        <end position="177"/>
    </location>
</feature>
<accession>K3W6P8</accession>
<sequence>MYEQHDSYKNQRQQQAYAQPYAQPYAEPYGGDSAAAHVQSVDAIKPEQNTGVGCRDWPFAILFVINLVAIIGLMAVWGIEAVTDDKDSDSSSSNVLSVDDTRKVIGIALGMSVVSVVIALALVKLITAYARCMINFVLWFNVGISFAVAAYGFAIGNLFLGILGAIIALLNLCYARLVQHRIPFAVANLRVAEAAISKHKTTYCISLVFTVVQIAWVVVWSLALLGVANNMKTDESTSGTLVNGSRCSVDSQCESNACQYYNGTRQCVSSMSKVFKGSAETYVAYFFLLVSFYWGLQVFKNVAHTTVAGTVATFWYSSESAGATGASLKRATTTSFGSICFGSLLVAILQALRAIAESSREDGSFVGCICECILGCLQSLMEYFNRWAFVYVGIYGYKFTQAGKAVFQLFNQRGWDAIINDDLIGNVLSFAALGVGLICAGVGGILGEATDVVTFENSTIFLAVLGFIVGVGVAITPLAVIDSSVATVFVCLAEDPAAFMQSHPELYHPLITEWHNLYPEIMVQCGYWHA</sequence>
<reference evidence="8" key="2">
    <citation type="submission" date="2010-04" db="EMBL/GenBank/DDBJ databases">
        <authorList>
            <person name="Buell R."/>
            <person name="Hamilton J."/>
            <person name="Hostetler J."/>
        </authorList>
    </citation>
    <scope>NUCLEOTIDE SEQUENCE [LARGE SCALE GENOMIC DNA]</scope>
    <source>
        <strain evidence="8">DAOM:BR144</strain>
    </source>
</reference>
<protein>
    <recommendedName>
        <fullName evidence="6">Choline transporter-like protein</fullName>
    </recommendedName>
</protein>
<dbReference type="VEuPathDB" id="FungiDB:PYU1_G000639"/>
<evidence type="ECO:0000256" key="6">
    <source>
        <dbReference type="RuleBase" id="RU368066"/>
    </source>
</evidence>
<dbReference type="HOGENOM" id="CLU_026724_1_0_1"/>
<reference evidence="8" key="1">
    <citation type="journal article" date="2010" name="Genome Biol.">
        <title>Genome sequence of the necrotrophic plant pathogen Pythium ultimum reveals original pathogenicity mechanisms and effector repertoire.</title>
        <authorList>
            <person name="Levesque C.A."/>
            <person name="Brouwer H."/>
            <person name="Cano L."/>
            <person name="Hamilton J.P."/>
            <person name="Holt C."/>
            <person name="Huitema E."/>
            <person name="Raffaele S."/>
            <person name="Robideau G.P."/>
            <person name="Thines M."/>
            <person name="Win J."/>
            <person name="Zerillo M.M."/>
            <person name="Beakes G.W."/>
            <person name="Boore J.L."/>
            <person name="Busam D."/>
            <person name="Dumas B."/>
            <person name="Ferriera S."/>
            <person name="Fuerstenberg S.I."/>
            <person name="Gachon C.M."/>
            <person name="Gaulin E."/>
            <person name="Govers F."/>
            <person name="Grenville-Briggs L."/>
            <person name="Horner N."/>
            <person name="Hostetler J."/>
            <person name="Jiang R.H."/>
            <person name="Johnson J."/>
            <person name="Krajaejun T."/>
            <person name="Lin H."/>
            <person name="Meijer H.J."/>
            <person name="Moore B."/>
            <person name="Morris P."/>
            <person name="Phuntmart V."/>
            <person name="Puiu D."/>
            <person name="Shetty J."/>
            <person name="Stajich J.E."/>
            <person name="Tripathy S."/>
            <person name="Wawra S."/>
            <person name="van West P."/>
            <person name="Whitty B.R."/>
            <person name="Coutinho P.M."/>
            <person name="Henrissat B."/>
            <person name="Martin F."/>
            <person name="Thomas P.D."/>
            <person name="Tyler B.M."/>
            <person name="De Vries R.P."/>
            <person name="Kamoun S."/>
            <person name="Yandell M."/>
            <person name="Tisserat N."/>
            <person name="Buell C.R."/>
        </authorList>
    </citation>
    <scope>NUCLEOTIDE SEQUENCE</scope>
    <source>
        <strain evidence="8">DAOM:BR144</strain>
    </source>
</reference>
<dbReference type="OMA" id="FNRWAFV"/>
<keyword evidence="5 6" id="KW-0472">Membrane</keyword>
<name>K3W6P8_GLOUD</name>
<keyword evidence="3 6" id="KW-0812">Transmembrane</keyword>
<evidence type="ECO:0000256" key="2">
    <source>
        <dbReference type="ARBA" id="ARBA00007168"/>
    </source>
</evidence>
<feature type="transmembrane region" description="Helical" evidence="6">
    <location>
        <begin position="59"/>
        <end position="79"/>
    </location>
</feature>
<evidence type="ECO:0000256" key="3">
    <source>
        <dbReference type="ARBA" id="ARBA00022692"/>
    </source>
</evidence>
<reference evidence="7" key="3">
    <citation type="submission" date="2015-02" db="UniProtKB">
        <authorList>
            <consortium name="EnsemblProtists"/>
        </authorList>
    </citation>
    <scope>IDENTIFICATION</scope>
    <source>
        <strain evidence="7">DAOM BR144</strain>
    </source>
</reference>
<feature type="transmembrane region" description="Helical" evidence="6">
    <location>
        <begin position="203"/>
        <end position="228"/>
    </location>
</feature>
<organism evidence="7 8">
    <name type="scientific">Globisporangium ultimum (strain ATCC 200006 / CBS 805.95 / DAOM BR144)</name>
    <name type="common">Pythium ultimum</name>
    <dbReference type="NCBI Taxonomy" id="431595"/>
    <lineage>
        <taxon>Eukaryota</taxon>
        <taxon>Sar</taxon>
        <taxon>Stramenopiles</taxon>
        <taxon>Oomycota</taxon>
        <taxon>Peronosporomycetes</taxon>
        <taxon>Pythiales</taxon>
        <taxon>Pythiaceae</taxon>
        <taxon>Globisporangium</taxon>
    </lineage>
</organism>
<feature type="transmembrane region" description="Helical" evidence="6">
    <location>
        <begin position="282"/>
        <end position="299"/>
    </location>
</feature>
<dbReference type="InterPro" id="IPR007603">
    <property type="entry name" value="Choline_transptr-like"/>
</dbReference>
<dbReference type="eggNOG" id="KOG1362">
    <property type="taxonomic scope" value="Eukaryota"/>
</dbReference>
<dbReference type="Pfam" id="PF04515">
    <property type="entry name" value="Choline_transpo"/>
    <property type="match status" value="1"/>
</dbReference>
<dbReference type="PANTHER" id="PTHR12385">
    <property type="entry name" value="CHOLINE TRANSPORTER-LIKE (SLC FAMILY 44)"/>
    <property type="match status" value="1"/>
</dbReference>
<dbReference type="InParanoid" id="K3W6P8"/>
<evidence type="ECO:0000256" key="1">
    <source>
        <dbReference type="ARBA" id="ARBA00004141"/>
    </source>
</evidence>
<dbReference type="Proteomes" id="UP000019132">
    <property type="component" value="Unassembled WGS sequence"/>
</dbReference>
<dbReference type="PANTHER" id="PTHR12385:SF4">
    <property type="entry name" value="PROTEIN PNS1"/>
    <property type="match status" value="1"/>
</dbReference>
<comment type="function">
    <text evidence="6">Choline transporter.</text>
</comment>
<feature type="transmembrane region" description="Helical" evidence="6">
    <location>
        <begin position="133"/>
        <end position="152"/>
    </location>
</feature>
<evidence type="ECO:0000256" key="4">
    <source>
        <dbReference type="ARBA" id="ARBA00022989"/>
    </source>
</evidence>
<dbReference type="EMBL" id="GL376620">
    <property type="status" value="NOT_ANNOTATED_CDS"/>
    <property type="molecule type" value="Genomic_DNA"/>
</dbReference>
<dbReference type="GO" id="GO:0022857">
    <property type="term" value="F:transmembrane transporter activity"/>
    <property type="evidence" value="ECO:0007669"/>
    <property type="project" value="UniProtKB-UniRule"/>
</dbReference>
<feature type="transmembrane region" description="Helical" evidence="6">
    <location>
        <begin position="104"/>
        <end position="126"/>
    </location>
</feature>
<dbReference type="AlphaFoldDB" id="K3W6P8"/>
<keyword evidence="8" id="KW-1185">Reference proteome</keyword>
<dbReference type="EnsemblProtists" id="PYU1_T000639">
    <property type="protein sequence ID" value="PYU1_T000639"/>
    <property type="gene ID" value="PYU1_G000639"/>
</dbReference>
<comment type="subcellular location">
    <subcellularLocation>
        <location evidence="6">Cell membrane</location>
        <topology evidence="6">Multi-pass membrane protein</topology>
    </subcellularLocation>
    <subcellularLocation>
        <location evidence="1">Membrane</location>
        <topology evidence="1">Multi-pass membrane protein</topology>
    </subcellularLocation>
</comment>
<comment type="similarity">
    <text evidence="2 6">Belongs to the CTL (choline transporter-like) family.</text>
</comment>
<feature type="transmembrane region" description="Helical" evidence="6">
    <location>
        <begin position="423"/>
        <end position="447"/>
    </location>
</feature>
<feature type="transmembrane region" description="Helical" evidence="6">
    <location>
        <begin position="459"/>
        <end position="481"/>
    </location>
</feature>
<evidence type="ECO:0000256" key="5">
    <source>
        <dbReference type="ARBA" id="ARBA00023136"/>
    </source>
</evidence>
<evidence type="ECO:0000313" key="7">
    <source>
        <dbReference type="EnsemblProtists" id="PYU1_T000639"/>
    </source>
</evidence>